<keyword evidence="2" id="KW-1185">Reference proteome</keyword>
<name>A0A918ZTB5_9ACTN</name>
<reference evidence="1" key="1">
    <citation type="journal article" date="2014" name="Int. J. Syst. Evol. Microbiol.">
        <title>Complete genome sequence of Corynebacterium casei LMG S-19264T (=DSM 44701T), isolated from a smear-ripened cheese.</title>
        <authorList>
            <consortium name="US DOE Joint Genome Institute (JGI-PGF)"/>
            <person name="Walter F."/>
            <person name="Albersmeier A."/>
            <person name="Kalinowski J."/>
            <person name="Ruckert C."/>
        </authorList>
    </citation>
    <scope>NUCLEOTIDE SEQUENCE</scope>
    <source>
        <strain evidence="1">JCM 3302</strain>
    </source>
</reference>
<comment type="caution">
    <text evidence="1">The sequence shown here is derived from an EMBL/GenBank/DDBJ whole genome shotgun (WGS) entry which is preliminary data.</text>
</comment>
<accession>A0A918ZTB5</accession>
<dbReference type="Proteomes" id="UP000641386">
    <property type="component" value="Unassembled WGS sequence"/>
</dbReference>
<gene>
    <name evidence="1" type="ORF">GCM10014715_20820</name>
</gene>
<reference evidence="1" key="2">
    <citation type="submission" date="2020-09" db="EMBL/GenBank/DDBJ databases">
        <authorList>
            <person name="Sun Q."/>
            <person name="Ohkuma M."/>
        </authorList>
    </citation>
    <scope>NUCLEOTIDE SEQUENCE</scope>
    <source>
        <strain evidence="1">JCM 3302</strain>
    </source>
</reference>
<protein>
    <submittedName>
        <fullName evidence="1">Uncharacterized protein</fullName>
    </submittedName>
</protein>
<dbReference type="EMBL" id="BNBC01000007">
    <property type="protein sequence ID" value="GHE67016.1"/>
    <property type="molecule type" value="Genomic_DNA"/>
</dbReference>
<proteinExistence type="predicted"/>
<sequence>MVTRTEVGEAPDRVTEALAGASEDEVVALPSELAVSRPRPPALSAYFRTPPPAPGEATRIVSEVEWI</sequence>
<organism evidence="1 2">
    <name type="scientific">Streptomyces spiralis</name>
    <dbReference type="NCBI Taxonomy" id="66376"/>
    <lineage>
        <taxon>Bacteria</taxon>
        <taxon>Bacillati</taxon>
        <taxon>Actinomycetota</taxon>
        <taxon>Actinomycetes</taxon>
        <taxon>Kitasatosporales</taxon>
        <taxon>Streptomycetaceae</taxon>
        <taxon>Streptomyces</taxon>
    </lineage>
</organism>
<dbReference type="AlphaFoldDB" id="A0A918ZTB5"/>
<evidence type="ECO:0000313" key="2">
    <source>
        <dbReference type="Proteomes" id="UP000641386"/>
    </source>
</evidence>
<evidence type="ECO:0000313" key="1">
    <source>
        <dbReference type="EMBL" id="GHE67016.1"/>
    </source>
</evidence>